<dbReference type="EMBL" id="CP039690">
    <property type="protein sequence ID" value="QCI63264.1"/>
    <property type="molecule type" value="Genomic_DNA"/>
</dbReference>
<reference evidence="2 3" key="1">
    <citation type="submission" date="2019-04" db="EMBL/GenBank/DDBJ databases">
        <title>Phreatobacter aquaticus sp. nov.</title>
        <authorList>
            <person name="Choi A."/>
        </authorList>
    </citation>
    <scope>NUCLEOTIDE SEQUENCE [LARGE SCALE GENOMIC DNA]</scope>
    <source>
        <strain evidence="2 3">KCTC 52518</strain>
    </source>
</reference>
<dbReference type="Gene3D" id="3.40.50.720">
    <property type="entry name" value="NAD(P)-binding Rossmann-like Domain"/>
    <property type="match status" value="1"/>
</dbReference>
<dbReference type="InterPro" id="IPR036291">
    <property type="entry name" value="NAD(P)-bd_dom_sf"/>
</dbReference>
<dbReference type="SUPFAM" id="SSF51735">
    <property type="entry name" value="NAD(P)-binding Rossmann-fold domains"/>
    <property type="match status" value="1"/>
</dbReference>
<dbReference type="PANTHER" id="PTHR14097:SF8">
    <property type="entry name" value="NAD(P)-BINDING DOMAIN-CONTAINING PROTEIN"/>
    <property type="match status" value="1"/>
</dbReference>
<name>A0A4D7APX2_9HYPH</name>
<feature type="domain" description="NAD(P)-binding" evidence="1">
    <location>
        <begin position="7"/>
        <end position="124"/>
    </location>
</feature>
<dbReference type="InterPro" id="IPR016040">
    <property type="entry name" value="NAD(P)-bd_dom"/>
</dbReference>
<dbReference type="RefSeq" id="WP_136958723.1">
    <property type="nucleotide sequence ID" value="NZ_CP039690.1"/>
</dbReference>
<gene>
    <name evidence="2" type="ORF">E8M01_02865</name>
</gene>
<dbReference type="PANTHER" id="PTHR14097">
    <property type="entry name" value="OXIDOREDUCTASE HTATIP2"/>
    <property type="match status" value="1"/>
</dbReference>
<evidence type="ECO:0000313" key="3">
    <source>
        <dbReference type="Proteomes" id="UP000298781"/>
    </source>
</evidence>
<dbReference type="OrthoDB" id="9798632at2"/>
<organism evidence="2 3">
    <name type="scientific">Phreatobacter stygius</name>
    <dbReference type="NCBI Taxonomy" id="1940610"/>
    <lineage>
        <taxon>Bacteria</taxon>
        <taxon>Pseudomonadati</taxon>
        <taxon>Pseudomonadota</taxon>
        <taxon>Alphaproteobacteria</taxon>
        <taxon>Hyphomicrobiales</taxon>
        <taxon>Phreatobacteraceae</taxon>
        <taxon>Phreatobacter</taxon>
    </lineage>
</organism>
<proteinExistence type="predicted"/>
<dbReference type="Pfam" id="PF13460">
    <property type="entry name" value="NAD_binding_10"/>
    <property type="match status" value="1"/>
</dbReference>
<protein>
    <submittedName>
        <fullName evidence="2">Epimerase</fullName>
    </submittedName>
</protein>
<evidence type="ECO:0000313" key="2">
    <source>
        <dbReference type="EMBL" id="QCI63264.1"/>
    </source>
</evidence>
<sequence length="226" mass="24299">MNVLIFGATGMIGQGCLRECLADPGILRVLAIGRGPAGVTHAKLTGLVHKDLWDYSTLEAELTGIDACFFCLGPTSLGMDEASYTHITHDITLAAAETLARLNPDMTFVYVSATGADSSEQGSRMWARVKGRTEKDLFKLPFKAFAVRPAFVQPLDGIRSRTPAYQVLYTVLAPLAPLLRRLFPAYVTTTQEIGRAMIALARHGSSKRILENRDFAAAAAGSAPAS</sequence>
<dbReference type="AlphaFoldDB" id="A0A4D7APX2"/>
<accession>A0A4D7APX2</accession>
<keyword evidence="3" id="KW-1185">Reference proteome</keyword>
<evidence type="ECO:0000259" key="1">
    <source>
        <dbReference type="Pfam" id="PF13460"/>
    </source>
</evidence>
<dbReference type="Proteomes" id="UP000298781">
    <property type="component" value="Chromosome"/>
</dbReference>
<dbReference type="KEGG" id="pstg:E8M01_02865"/>